<evidence type="ECO:0000256" key="10">
    <source>
        <dbReference type="SAM" id="Phobius"/>
    </source>
</evidence>
<keyword evidence="8 10" id="KW-1133">Transmembrane helix</keyword>
<evidence type="ECO:0000256" key="8">
    <source>
        <dbReference type="ARBA" id="ARBA00022989"/>
    </source>
</evidence>
<evidence type="ECO:0000256" key="1">
    <source>
        <dbReference type="ARBA" id="ARBA00004162"/>
    </source>
</evidence>
<feature type="transmembrane region" description="Helical" evidence="10">
    <location>
        <begin position="38"/>
        <end position="61"/>
    </location>
</feature>
<keyword evidence="3" id="KW-1003">Cell membrane</keyword>
<dbReference type="GO" id="GO:0016787">
    <property type="term" value="F:hydrolase activity"/>
    <property type="evidence" value="ECO:0007669"/>
    <property type="project" value="UniProtKB-KW"/>
</dbReference>
<gene>
    <name evidence="11" type="ORF">HDA39_006833</name>
</gene>
<evidence type="ECO:0000313" key="11">
    <source>
        <dbReference type="EMBL" id="MBB5840099.1"/>
    </source>
</evidence>
<proteinExistence type="inferred from homology"/>
<keyword evidence="6" id="KW-0378">Hydrolase</keyword>
<keyword evidence="9 10" id="KW-0472">Membrane</keyword>
<dbReference type="InterPro" id="IPR007795">
    <property type="entry name" value="T7SS_EccB"/>
</dbReference>
<dbReference type="Gene3D" id="2.40.50.910">
    <property type="entry name" value="Type VII secretion system EccB, repeat 3 domain"/>
    <property type="match status" value="1"/>
</dbReference>
<protein>
    <submittedName>
        <fullName evidence="11">Type VII secretion protein EccB</fullName>
    </submittedName>
</protein>
<dbReference type="GO" id="GO:0005886">
    <property type="term" value="C:plasma membrane"/>
    <property type="evidence" value="ECO:0007669"/>
    <property type="project" value="UniProtKB-SubCell"/>
</dbReference>
<dbReference type="EMBL" id="JACHMY010000001">
    <property type="protein sequence ID" value="MBB5840099.1"/>
    <property type="molecule type" value="Genomic_DNA"/>
</dbReference>
<dbReference type="NCBIfam" id="TIGR03919">
    <property type="entry name" value="T7SS_EccB"/>
    <property type="match status" value="1"/>
</dbReference>
<dbReference type="InterPro" id="IPR042485">
    <property type="entry name" value="T7SS_EccB_R3"/>
</dbReference>
<dbReference type="Gene3D" id="3.30.2390.20">
    <property type="entry name" value="Type VII secretion system EccB, repeat 1 domain"/>
    <property type="match status" value="1"/>
</dbReference>
<evidence type="ECO:0000256" key="3">
    <source>
        <dbReference type="ARBA" id="ARBA00022475"/>
    </source>
</evidence>
<dbReference type="InterPro" id="IPR044857">
    <property type="entry name" value="T7SS_EccB_R1"/>
</dbReference>
<reference evidence="11 12" key="1">
    <citation type="submission" date="2020-08" db="EMBL/GenBank/DDBJ databases">
        <title>Sequencing the genomes of 1000 actinobacteria strains.</title>
        <authorList>
            <person name="Klenk H.-P."/>
        </authorList>
    </citation>
    <scope>NUCLEOTIDE SEQUENCE [LARGE SCALE GENOMIC DNA]</scope>
    <source>
        <strain evidence="11 12">DSM 28967</strain>
    </source>
</reference>
<evidence type="ECO:0000256" key="9">
    <source>
        <dbReference type="ARBA" id="ARBA00023136"/>
    </source>
</evidence>
<keyword evidence="7" id="KW-0067">ATP-binding</keyword>
<organism evidence="11 12">
    <name type="scientific">Kribbella italica</name>
    <dbReference type="NCBI Taxonomy" id="1540520"/>
    <lineage>
        <taxon>Bacteria</taxon>
        <taxon>Bacillati</taxon>
        <taxon>Actinomycetota</taxon>
        <taxon>Actinomycetes</taxon>
        <taxon>Propionibacteriales</taxon>
        <taxon>Kribbellaceae</taxon>
        <taxon>Kribbella</taxon>
    </lineage>
</organism>
<evidence type="ECO:0000256" key="4">
    <source>
        <dbReference type="ARBA" id="ARBA00022692"/>
    </source>
</evidence>
<keyword evidence="12" id="KW-1185">Reference proteome</keyword>
<evidence type="ECO:0000256" key="2">
    <source>
        <dbReference type="ARBA" id="ARBA00008149"/>
    </source>
</evidence>
<dbReference type="RefSeq" id="WP_184802219.1">
    <property type="nucleotide sequence ID" value="NZ_JACHMY010000001.1"/>
</dbReference>
<accession>A0A7W9JDQ9</accession>
<dbReference type="GO" id="GO:0005576">
    <property type="term" value="C:extracellular region"/>
    <property type="evidence" value="ECO:0007669"/>
    <property type="project" value="TreeGrafter"/>
</dbReference>
<dbReference type="Proteomes" id="UP000549971">
    <property type="component" value="Unassembled WGS sequence"/>
</dbReference>
<evidence type="ECO:0000313" key="12">
    <source>
        <dbReference type="Proteomes" id="UP000549971"/>
    </source>
</evidence>
<keyword evidence="5" id="KW-0547">Nucleotide-binding</keyword>
<dbReference type="GO" id="GO:0005524">
    <property type="term" value="F:ATP binding"/>
    <property type="evidence" value="ECO:0007669"/>
    <property type="project" value="UniProtKB-KW"/>
</dbReference>
<comment type="caution">
    <text evidence="11">The sequence shown here is derived from an EMBL/GenBank/DDBJ whole genome shotgun (WGS) entry which is preliminary data.</text>
</comment>
<name>A0A7W9JDQ9_9ACTN</name>
<evidence type="ECO:0000256" key="6">
    <source>
        <dbReference type="ARBA" id="ARBA00022801"/>
    </source>
</evidence>
<evidence type="ECO:0000256" key="5">
    <source>
        <dbReference type="ARBA" id="ARBA00022741"/>
    </source>
</evidence>
<comment type="subcellular location">
    <subcellularLocation>
        <location evidence="1">Cell membrane</location>
        <topology evidence="1">Single-pass membrane protein</topology>
    </subcellularLocation>
</comment>
<dbReference type="AlphaFoldDB" id="A0A7W9JDQ9"/>
<keyword evidence="4 10" id="KW-0812">Transmembrane</keyword>
<sequence length="474" mass="49853">MATRKDQLQSHQFSVQRMVSALVTRETDPEQPPFKRPLAAAFGSAAILVLALVVAGVYGMVSPGGSKAYAKGDVVVVEKETGTRFVYVDGHLHPVTNYTSALLALGKYGEVRRVSRRSLAKAPRGPLIGIEDAPDALPDRKRLLTGGWTLCSEPALDPSGAATSESVLMIGSRPARDQAMLDTAMLVEVMETRDQYLIWKGYRHRIQKSDTTTVGLALGSEPWARVGSAFVAGLPDGEPIAPIAIPGTGQASYAVQERGGTRIGQLFVVTTASGAKQHYVALKDKLRPITALQYDIQRAYRPVTAAYGGKAPSAIAIGLLSLSRAESPSTRADAGQAPRSRPEFVAPRNGQGTVCATYQPGEMVPAVSIDAAMPARDAAAVTVKRGKLGTALADRILVEPGAAAVVEAMPSDQARTGTVSVVTDLGRAYPLADPALLEALGYQDVVPIRIPAQLVARIPQGSGLDPAAAIQPVA</sequence>
<dbReference type="PANTHER" id="PTHR40765:SF2">
    <property type="entry name" value="ESX-2 SECRETION SYSTEM ATPASE ECCB2"/>
    <property type="match status" value="1"/>
</dbReference>
<evidence type="ECO:0000256" key="7">
    <source>
        <dbReference type="ARBA" id="ARBA00022840"/>
    </source>
</evidence>
<dbReference type="PANTHER" id="PTHR40765">
    <property type="entry name" value="ESX-2 SECRETION SYSTEM ATPASE ECCB2"/>
    <property type="match status" value="1"/>
</dbReference>
<dbReference type="Pfam" id="PF05108">
    <property type="entry name" value="T7SS_ESX1_EccB"/>
    <property type="match status" value="1"/>
</dbReference>
<comment type="similarity">
    <text evidence="2">Belongs to the EccB family.</text>
</comment>